<keyword evidence="6" id="KW-0627">Porphyrin biosynthesis</keyword>
<reference evidence="13" key="1">
    <citation type="submission" date="2015-05" db="EMBL/GenBank/DDBJ databases">
        <authorList>
            <person name="Rattei Thomas"/>
        </authorList>
    </citation>
    <scope>NUCLEOTIDE SEQUENCE</scope>
    <source>
        <strain evidence="11">CV15</strain>
        <strain evidence="12">CWL029c</strain>
        <strain evidence="13">GiD</strain>
        <strain evidence="14">H12</strain>
        <strain evidence="15">MUL2216</strain>
        <strain evidence="16">Panola</strain>
        <strain evidence="18">PB1</strain>
        <strain evidence="17">U1271</strain>
        <strain evidence="19">UZG1</strain>
        <strain evidence="20">Wien2</strain>
        <strain evidence="21">YK41</strain>
    </source>
</reference>
<evidence type="ECO:0000313" key="17">
    <source>
        <dbReference type="EMBL" id="CRI48945.1"/>
    </source>
</evidence>
<dbReference type="SMR" id="A0A0F7WKP6"/>
<evidence type="ECO:0000313" key="13">
    <source>
        <dbReference type="EMBL" id="CRI41055.1"/>
    </source>
</evidence>
<evidence type="ECO:0000256" key="8">
    <source>
        <dbReference type="ARBA" id="ARBA00033064"/>
    </source>
</evidence>
<evidence type="ECO:0000256" key="5">
    <source>
        <dbReference type="ARBA" id="ARBA00022679"/>
    </source>
</evidence>
<dbReference type="PANTHER" id="PTHR11557">
    <property type="entry name" value="PORPHOBILINOGEN DEAMINASE"/>
    <property type="match status" value="1"/>
</dbReference>
<dbReference type="EC" id="2.5.1.61" evidence="4"/>
<dbReference type="GO" id="GO:0004418">
    <property type="term" value="F:hydroxymethylbilane synthase activity"/>
    <property type="evidence" value="ECO:0007669"/>
    <property type="project" value="UniProtKB-EC"/>
</dbReference>
<evidence type="ECO:0000313" key="19">
    <source>
        <dbReference type="EMBL" id="CRI51200.1"/>
    </source>
</evidence>
<dbReference type="SUPFAM" id="SSF53850">
    <property type="entry name" value="Periplasmic binding protein-like II"/>
    <property type="match status" value="1"/>
</dbReference>
<dbReference type="EMBL" id="LN849012">
    <property type="protein sequence ID" value="CRI72690.1"/>
    <property type="molecule type" value="Genomic_DNA"/>
</dbReference>
<comment type="function">
    <text evidence="1">Tetrapolymerization of the monopyrrole PBG into the hydroxymethylbilane pre-uroporphyrinogen in several discrete steps.</text>
</comment>
<dbReference type="Pfam" id="PF01379">
    <property type="entry name" value="Porphobil_deam"/>
    <property type="match status" value="1"/>
</dbReference>
<dbReference type="InterPro" id="IPR022417">
    <property type="entry name" value="Porphobilin_deaminase_N"/>
</dbReference>
<dbReference type="AlphaFoldDB" id="A0A0F7WKP6"/>
<evidence type="ECO:0000313" key="15">
    <source>
        <dbReference type="EMBL" id="CRI45519.1"/>
    </source>
</evidence>
<comment type="catalytic activity">
    <reaction evidence="9">
        <text>4 porphobilinogen + H2O = hydroxymethylbilane + 4 NH4(+)</text>
        <dbReference type="Rhea" id="RHEA:13185"/>
        <dbReference type="ChEBI" id="CHEBI:15377"/>
        <dbReference type="ChEBI" id="CHEBI:28938"/>
        <dbReference type="ChEBI" id="CHEBI:57845"/>
        <dbReference type="ChEBI" id="CHEBI:58126"/>
        <dbReference type="EC" id="2.5.1.61"/>
    </reaction>
</comment>
<evidence type="ECO:0000313" key="20">
    <source>
        <dbReference type="EMBL" id="CRI52331.1"/>
    </source>
</evidence>
<keyword evidence="5 13" id="KW-0808">Transferase</keyword>
<name>A0A0F7WKP6_CHLPN</name>
<dbReference type="EMBL" id="LN847245">
    <property type="protein sequence ID" value="CRI51200.1"/>
    <property type="molecule type" value="Genomic_DNA"/>
</dbReference>
<dbReference type="GO" id="GO:0006783">
    <property type="term" value="P:heme biosynthetic process"/>
    <property type="evidence" value="ECO:0007669"/>
    <property type="project" value="TreeGrafter"/>
</dbReference>
<dbReference type="GeneID" id="45050096"/>
<dbReference type="EMBL" id="LN847240">
    <property type="protein sequence ID" value="CRI50053.1"/>
    <property type="molecule type" value="Genomic_DNA"/>
</dbReference>
<dbReference type="RefSeq" id="WP_010882702.1">
    <property type="nucleotide sequence ID" value="NZ_CP160064.1"/>
</dbReference>
<comment type="pathway">
    <text evidence="2">Porphyrin-containing compound metabolism; protoporphyrin-IX biosynthesis; coproporphyrinogen-III from 5-aminolevulinate: step 2/4.</text>
</comment>
<dbReference type="Gene3D" id="3.40.190.10">
    <property type="entry name" value="Periplasmic binding protein-like II"/>
    <property type="match status" value="2"/>
</dbReference>
<dbReference type="EMBL" id="LN847242">
    <property type="protein sequence ID" value="CRI48945.1"/>
    <property type="molecule type" value="Genomic_DNA"/>
</dbReference>
<evidence type="ECO:0000256" key="1">
    <source>
        <dbReference type="ARBA" id="ARBA00002869"/>
    </source>
</evidence>
<gene>
    <name evidence="13" type="primary">hemC</name>
    <name evidence="11" type="ORF">BN1224_CV15_A_00570</name>
    <name evidence="13" type="ORF">BN1224_GiD_A_00560</name>
    <name evidence="14" type="ORF">BN1224_H12_AD_00390</name>
    <name evidence="15" type="ORF">BN1224_MUL2216_B_00450</name>
    <name evidence="16" type="ORF">BN1224_Panola_A_00550</name>
    <name evidence="18" type="ORF">BN1224_PB1_B_00460</name>
    <name evidence="17" type="ORF">BN1224_U1271_A_00550</name>
    <name evidence="19" type="ORF">BN1224_UZG1_A_00550</name>
    <name evidence="20" type="ORF">BN1224_Wien2_B_00420</name>
    <name evidence="21" type="ORF">BN1224_YK41_AC_00120</name>
    <name evidence="12" type="ORF">CWL029c_A_00580</name>
</gene>
<dbReference type="EMBL" id="LN847001">
    <property type="protein sequence ID" value="CRI39927.1"/>
    <property type="molecule type" value="Genomic_DNA"/>
</dbReference>
<dbReference type="NCBIfam" id="NF002202">
    <property type="entry name" value="PRK01066.1"/>
    <property type="match status" value="1"/>
</dbReference>
<protein>
    <recommendedName>
        <fullName evidence="4">hydroxymethylbilane synthase</fullName>
        <ecNumber evidence="4">2.5.1.61</ecNumber>
    </recommendedName>
    <alternativeName>
        <fullName evidence="8">Hydroxymethylbilane synthase</fullName>
    </alternativeName>
    <alternativeName>
        <fullName evidence="7">Pre-uroporphyrinogen synthase</fullName>
    </alternativeName>
</protein>
<dbReference type="OrthoDB" id="17762at2"/>
<feature type="domain" description="Porphobilinogen deaminase N-terminal" evidence="10">
    <location>
        <begin position="21"/>
        <end position="218"/>
    </location>
</feature>
<evidence type="ECO:0000313" key="11">
    <source>
        <dbReference type="EMBL" id="CRI37661.1"/>
    </source>
</evidence>
<evidence type="ECO:0000313" key="21">
    <source>
        <dbReference type="EMBL" id="CRI72690.1"/>
    </source>
</evidence>
<evidence type="ECO:0000256" key="9">
    <source>
        <dbReference type="ARBA" id="ARBA00048169"/>
    </source>
</evidence>
<evidence type="ECO:0000313" key="18">
    <source>
        <dbReference type="EMBL" id="CRI50053.1"/>
    </source>
</evidence>
<dbReference type="PRINTS" id="PR00151">
    <property type="entry name" value="PORPHBDMNASE"/>
</dbReference>
<dbReference type="PANTHER" id="PTHR11557:SF0">
    <property type="entry name" value="PORPHOBILINOGEN DEAMINASE"/>
    <property type="match status" value="1"/>
</dbReference>
<evidence type="ECO:0000256" key="4">
    <source>
        <dbReference type="ARBA" id="ARBA00012655"/>
    </source>
</evidence>
<dbReference type="EMBL" id="LN847223">
    <property type="protein sequence ID" value="CRI45519.1"/>
    <property type="molecule type" value="Genomic_DNA"/>
</dbReference>
<evidence type="ECO:0000256" key="3">
    <source>
        <dbReference type="ARBA" id="ARBA00005638"/>
    </source>
</evidence>
<dbReference type="EMBL" id="LN847249">
    <property type="protein sequence ID" value="CRI52331.1"/>
    <property type="molecule type" value="Genomic_DNA"/>
</dbReference>
<evidence type="ECO:0000256" key="7">
    <source>
        <dbReference type="ARBA" id="ARBA00030685"/>
    </source>
</evidence>
<dbReference type="EMBL" id="LN846997">
    <property type="protein sequence ID" value="CRI37661.1"/>
    <property type="molecule type" value="Genomic_DNA"/>
</dbReference>
<comment type="similarity">
    <text evidence="3">Belongs to the HMBS family.</text>
</comment>
<evidence type="ECO:0000313" key="16">
    <source>
        <dbReference type="EMBL" id="CRI46649.1"/>
    </source>
</evidence>
<accession>A0A0F7WKP6</accession>
<dbReference type="GO" id="GO:0005737">
    <property type="term" value="C:cytoplasm"/>
    <property type="evidence" value="ECO:0007669"/>
    <property type="project" value="TreeGrafter"/>
</dbReference>
<organism evidence="13">
    <name type="scientific">Chlamydia pneumoniae</name>
    <name type="common">Chlamydophila pneumoniae</name>
    <dbReference type="NCBI Taxonomy" id="83558"/>
    <lineage>
        <taxon>Bacteria</taxon>
        <taxon>Pseudomonadati</taxon>
        <taxon>Chlamydiota</taxon>
        <taxon>Chlamydiia</taxon>
        <taxon>Chlamydiales</taxon>
        <taxon>Chlamydiaceae</taxon>
        <taxon>Chlamydia/Chlamydophila group</taxon>
        <taxon>Chlamydia</taxon>
    </lineage>
</organism>
<proteinExistence type="inferred from homology"/>
<evidence type="ECO:0000313" key="12">
    <source>
        <dbReference type="EMBL" id="CRI39927.1"/>
    </source>
</evidence>
<dbReference type="EMBL" id="LN847008">
    <property type="protein sequence ID" value="CRI41055.1"/>
    <property type="molecule type" value="Genomic_DNA"/>
</dbReference>
<evidence type="ECO:0000256" key="2">
    <source>
        <dbReference type="ARBA" id="ARBA00004735"/>
    </source>
</evidence>
<evidence type="ECO:0000256" key="6">
    <source>
        <dbReference type="ARBA" id="ARBA00023244"/>
    </source>
</evidence>
<dbReference type="EMBL" id="LN847095">
    <property type="protein sequence ID" value="CRI43278.1"/>
    <property type="molecule type" value="Genomic_DNA"/>
</dbReference>
<sequence>MLSVCYSDPCLSDFCQGKRPLRIASRNSNLAKAQVHECISLLRSWYPKLWFQLSTTETTGDREKKIPLHLVENSYFFTDGVDALVHKGVCDLAIHSAKDLPETPSLPVVAITRCLHPADLLVYADHYVHEPLPLSPRLGSSSLRRSAVLKQLFPQGQILDIRGTIEERLDQLHRGHYDAIVLAKAASLRLHLHHAYSIELPPPYHALQGSLAITAKDHAGKWKQLFTPIHCHSS</sequence>
<dbReference type="EMBL" id="LN847229">
    <property type="protein sequence ID" value="CRI46649.1"/>
    <property type="molecule type" value="Genomic_DNA"/>
</dbReference>
<dbReference type="InterPro" id="IPR000860">
    <property type="entry name" value="HemC"/>
</dbReference>
<dbReference type="PATRIC" id="fig|83558.13.peg.56"/>
<evidence type="ECO:0000259" key="10">
    <source>
        <dbReference type="Pfam" id="PF01379"/>
    </source>
</evidence>
<evidence type="ECO:0000313" key="14">
    <source>
        <dbReference type="EMBL" id="CRI43278.1"/>
    </source>
</evidence>